<organism evidence="1 2">
    <name type="scientific">Aspergillus lucknowensis</name>
    <dbReference type="NCBI Taxonomy" id="176173"/>
    <lineage>
        <taxon>Eukaryota</taxon>
        <taxon>Fungi</taxon>
        <taxon>Dikarya</taxon>
        <taxon>Ascomycota</taxon>
        <taxon>Pezizomycotina</taxon>
        <taxon>Eurotiomycetes</taxon>
        <taxon>Eurotiomycetidae</taxon>
        <taxon>Eurotiales</taxon>
        <taxon>Aspergillaceae</taxon>
        <taxon>Aspergillus</taxon>
        <taxon>Aspergillus subgen. Nidulantes</taxon>
    </lineage>
</organism>
<gene>
    <name evidence="1" type="ORF">BJX67DRAFT_325584</name>
</gene>
<reference evidence="1 2" key="1">
    <citation type="submission" date="2024-07" db="EMBL/GenBank/DDBJ databases">
        <title>Section-level genome sequencing and comparative genomics of Aspergillus sections Usti and Cavernicolus.</title>
        <authorList>
            <consortium name="Lawrence Berkeley National Laboratory"/>
            <person name="Nybo J.L."/>
            <person name="Vesth T.C."/>
            <person name="Theobald S."/>
            <person name="Frisvad J.C."/>
            <person name="Larsen T.O."/>
            <person name="Kjaerboelling I."/>
            <person name="Rothschild-Mancinelli K."/>
            <person name="Lyhne E.K."/>
            <person name="Kogle M.E."/>
            <person name="Barry K."/>
            <person name="Clum A."/>
            <person name="Na H."/>
            <person name="Ledsgaard L."/>
            <person name="Lin J."/>
            <person name="Lipzen A."/>
            <person name="Kuo A."/>
            <person name="Riley R."/>
            <person name="Mondo S."/>
            <person name="Labutti K."/>
            <person name="Haridas S."/>
            <person name="Pangalinan J."/>
            <person name="Salamov A.A."/>
            <person name="Simmons B.A."/>
            <person name="Magnuson J.K."/>
            <person name="Chen J."/>
            <person name="Drula E."/>
            <person name="Henrissat B."/>
            <person name="Wiebenga A."/>
            <person name="Lubbers R.J."/>
            <person name="Gomes A.C."/>
            <person name="Macurrencykelacurrency M.R."/>
            <person name="Stajich J."/>
            <person name="Grigoriev I.V."/>
            <person name="Mortensen U.H."/>
            <person name="De Vries R.P."/>
            <person name="Baker S.E."/>
            <person name="Andersen M.R."/>
        </authorList>
    </citation>
    <scope>NUCLEOTIDE SEQUENCE [LARGE SCALE GENOMIC DNA]</scope>
    <source>
        <strain evidence="1 2">CBS 449.75</strain>
    </source>
</reference>
<evidence type="ECO:0000313" key="1">
    <source>
        <dbReference type="EMBL" id="KAL2860903.1"/>
    </source>
</evidence>
<dbReference type="EMBL" id="JBFXLQ010000081">
    <property type="protein sequence ID" value="KAL2860903.1"/>
    <property type="molecule type" value="Genomic_DNA"/>
</dbReference>
<sequence>MLGGDHGSSKRFLSSIVTRRPLACKPQDGLARTRTRTHGPQVCEESDCKALSVSQGVGRITEFLRETAPGSETSLWEKQVKEVERNTCRDLRARRTPASTEASKPCIGISVMAESKARAVLHQFLYEPFQHASISRNWRDRPATACSRHSNH</sequence>
<protein>
    <submittedName>
        <fullName evidence="1">Uncharacterized protein</fullName>
    </submittedName>
</protein>
<dbReference type="Proteomes" id="UP001610432">
    <property type="component" value="Unassembled WGS sequence"/>
</dbReference>
<proteinExistence type="predicted"/>
<accession>A0ABR4L8P8</accession>
<dbReference type="RefSeq" id="XP_070880797.1">
    <property type="nucleotide sequence ID" value="XM_071027406.1"/>
</dbReference>
<keyword evidence="2" id="KW-1185">Reference proteome</keyword>
<comment type="caution">
    <text evidence="1">The sequence shown here is derived from an EMBL/GenBank/DDBJ whole genome shotgun (WGS) entry which is preliminary data.</text>
</comment>
<name>A0ABR4L8P8_9EURO</name>
<dbReference type="GeneID" id="98142478"/>
<evidence type="ECO:0000313" key="2">
    <source>
        <dbReference type="Proteomes" id="UP001610432"/>
    </source>
</evidence>